<proteinExistence type="predicted"/>
<dbReference type="Proteomes" id="UP001232725">
    <property type="component" value="Unassembled WGS sequence"/>
</dbReference>
<evidence type="ECO:0000313" key="2">
    <source>
        <dbReference type="Proteomes" id="UP001232725"/>
    </source>
</evidence>
<sequence length="248" mass="25622">MAKRKNPALGIAQDAAQNAMFDDAGKPRSGVHSVLLKAVDVQRPLVVGHLSRLRRKHPNANLAELVVRLERQYLATVTATGAGAGVTAVIPGVGTGTALAVSGVATAAFLEATALFASSVAELHGIRVTDPEKARTMVMAIMLGEEGTALLSAFTGQTFGKGRGAAQVWGTVLRRKTALSGFEPLQGAIQKAFLRSLLKKQGGAFVSRLLPFGVGAVMGGGGNLLMGRAVIANTREAFSALPLVAPFS</sequence>
<name>A0ABT9IMJ0_9MICC</name>
<evidence type="ECO:0000313" key="1">
    <source>
        <dbReference type="EMBL" id="MDP5226369.1"/>
    </source>
</evidence>
<comment type="caution">
    <text evidence="1">The sequence shown here is derived from an EMBL/GenBank/DDBJ whole genome shotgun (WGS) entry which is preliminary data.</text>
</comment>
<protein>
    <recommendedName>
        <fullName evidence="3">Di-and tripeptidase</fullName>
    </recommendedName>
</protein>
<evidence type="ECO:0008006" key="3">
    <source>
        <dbReference type="Google" id="ProtNLM"/>
    </source>
</evidence>
<dbReference type="RefSeq" id="WP_305995423.1">
    <property type="nucleotide sequence ID" value="NZ_JAVALS010000002.1"/>
</dbReference>
<keyword evidence="2" id="KW-1185">Reference proteome</keyword>
<gene>
    <name evidence="1" type="ORF">Q9R02_04275</name>
</gene>
<reference evidence="1 2" key="1">
    <citation type="submission" date="2023-08" db="EMBL/GenBank/DDBJ databases">
        <title>Arthrobacter horti sp. nov., isolated from forest soil.</title>
        <authorList>
            <person name="Park M."/>
        </authorList>
    </citation>
    <scope>NUCLEOTIDE SEQUENCE [LARGE SCALE GENOMIC DNA]</scope>
    <source>
        <strain evidence="1 2">YJM1</strain>
    </source>
</reference>
<accession>A0ABT9IMJ0</accession>
<dbReference type="EMBL" id="JAVALS010000002">
    <property type="protein sequence ID" value="MDP5226369.1"/>
    <property type="molecule type" value="Genomic_DNA"/>
</dbReference>
<organism evidence="1 2">
    <name type="scientific">Arthrobacter horti</name>
    <dbReference type="NCBI Taxonomy" id="3068273"/>
    <lineage>
        <taxon>Bacteria</taxon>
        <taxon>Bacillati</taxon>
        <taxon>Actinomycetota</taxon>
        <taxon>Actinomycetes</taxon>
        <taxon>Micrococcales</taxon>
        <taxon>Micrococcaceae</taxon>
        <taxon>Arthrobacter</taxon>
    </lineage>
</organism>